<organism evidence="1 2">
    <name type="scientific">Sporanaerobium hydrogeniformans</name>
    <dbReference type="NCBI Taxonomy" id="3072179"/>
    <lineage>
        <taxon>Bacteria</taxon>
        <taxon>Bacillati</taxon>
        <taxon>Bacillota</taxon>
        <taxon>Clostridia</taxon>
        <taxon>Lachnospirales</taxon>
        <taxon>Lachnospiraceae</taxon>
        <taxon>Sporanaerobium</taxon>
    </lineage>
</organism>
<protein>
    <submittedName>
        <fullName evidence="1">tRNA (Adenosine(37)-N6)-threonylcarbamoyltransferase complex dimerization subunit type 1 TsaB</fullName>
    </submittedName>
</protein>
<sequence>MNILAIDASGIAGSVAYIKENRLVGEYYICHKLTHSETIMPMLEHMKNILGIDLEALDAIGVTSGPGSFTGLRIGVTTAKALALALDIPVVGIPTLDALAYNLVETEHLICPMMDARRNQVYTALYKWEGKQLKRLTDYLAIDCDEFIETYLQDEKAVIFLGDGVWNYKEKLQSVLGEKAHFAPSYLNLQRASTLAQVACESYARGEAVEASVFVPMYLRKSQAEREREEKEKNEA</sequence>
<evidence type="ECO:0000313" key="1">
    <source>
        <dbReference type="EMBL" id="PHV72024.1"/>
    </source>
</evidence>
<proteinExistence type="predicted"/>
<reference evidence="1" key="1">
    <citation type="submission" date="2017-10" db="EMBL/GenBank/DDBJ databases">
        <title>Genome sequence of cellulolytic Lachnospiraceae bacterium XHS1971 isolated from hotspring sediment.</title>
        <authorList>
            <person name="Vasudevan G."/>
            <person name="Joshi A.J."/>
            <person name="Hivarkar S."/>
            <person name="Lanjekar V.B."/>
            <person name="Dhakephalkar P.K."/>
            <person name="Dagar S."/>
        </authorList>
    </citation>
    <scope>NUCLEOTIDE SEQUENCE</scope>
    <source>
        <strain evidence="1">XHS1971</strain>
    </source>
</reference>
<comment type="caution">
    <text evidence="1">The sequence shown here is derived from an EMBL/GenBank/DDBJ whole genome shotgun (WGS) entry which is preliminary data.</text>
</comment>
<dbReference type="Proteomes" id="UP000224460">
    <property type="component" value="Unassembled WGS sequence"/>
</dbReference>
<keyword evidence="2" id="KW-1185">Reference proteome</keyword>
<name>A0AC61DFN9_9FIRM</name>
<evidence type="ECO:0000313" key="2">
    <source>
        <dbReference type="Proteomes" id="UP000224460"/>
    </source>
</evidence>
<accession>A0AC61DFN9</accession>
<dbReference type="EMBL" id="PEDL01000001">
    <property type="protein sequence ID" value="PHV72024.1"/>
    <property type="molecule type" value="Genomic_DNA"/>
</dbReference>
<gene>
    <name evidence="1" type="primary">tsaB</name>
    <name evidence="1" type="ORF">CS063_00675</name>
</gene>